<dbReference type="PANTHER" id="PTHR38887">
    <property type="entry name" value="CHROMOSOME 21, WHOLE GENOME SHOTGUN SEQUENCE"/>
    <property type="match status" value="1"/>
</dbReference>
<feature type="compositionally biased region" description="Polar residues" evidence="2">
    <location>
        <begin position="34"/>
        <end position="46"/>
    </location>
</feature>
<feature type="compositionally biased region" description="Polar residues" evidence="2">
    <location>
        <begin position="530"/>
        <end position="542"/>
    </location>
</feature>
<dbReference type="STRING" id="253628.A0A0D2BBP7"/>
<protein>
    <submittedName>
        <fullName evidence="3">Uncharacterized protein</fullName>
    </submittedName>
</protein>
<dbReference type="GeneID" id="27308706"/>
<reference evidence="3 4" key="1">
    <citation type="submission" date="2015-01" db="EMBL/GenBank/DDBJ databases">
        <title>The Genome Sequence of Ochroconis gallopava CBS43764.</title>
        <authorList>
            <consortium name="The Broad Institute Genomics Platform"/>
            <person name="Cuomo C."/>
            <person name="de Hoog S."/>
            <person name="Gorbushina A."/>
            <person name="Stielow B."/>
            <person name="Teixiera M."/>
            <person name="Abouelleil A."/>
            <person name="Chapman S.B."/>
            <person name="Priest M."/>
            <person name="Young S.K."/>
            <person name="Wortman J."/>
            <person name="Nusbaum C."/>
            <person name="Birren B."/>
        </authorList>
    </citation>
    <scope>NUCLEOTIDE SEQUENCE [LARGE SCALE GENOMIC DNA]</scope>
    <source>
        <strain evidence="3 4">CBS 43764</strain>
    </source>
</reference>
<feature type="compositionally biased region" description="Basic and acidic residues" evidence="2">
    <location>
        <begin position="586"/>
        <end position="596"/>
    </location>
</feature>
<feature type="region of interest" description="Disordered" evidence="2">
    <location>
        <begin position="708"/>
        <end position="789"/>
    </location>
</feature>
<feature type="region of interest" description="Disordered" evidence="2">
    <location>
        <begin position="675"/>
        <end position="695"/>
    </location>
</feature>
<feature type="compositionally biased region" description="Basic and acidic residues" evidence="2">
    <location>
        <begin position="708"/>
        <end position="758"/>
    </location>
</feature>
<dbReference type="OrthoDB" id="3068835at2759"/>
<feature type="region of interest" description="Disordered" evidence="2">
    <location>
        <begin position="577"/>
        <end position="596"/>
    </location>
</feature>
<keyword evidence="1" id="KW-0175">Coiled coil</keyword>
<feature type="region of interest" description="Disordered" evidence="2">
    <location>
        <begin position="1"/>
        <end position="111"/>
    </location>
</feature>
<feature type="compositionally biased region" description="Pro residues" evidence="2">
    <location>
        <begin position="478"/>
        <end position="524"/>
    </location>
</feature>
<dbReference type="EMBL" id="KN847530">
    <property type="protein sequence ID" value="KIW08799.1"/>
    <property type="molecule type" value="Genomic_DNA"/>
</dbReference>
<feature type="coiled-coil region" evidence="1">
    <location>
        <begin position="609"/>
        <end position="671"/>
    </location>
</feature>
<evidence type="ECO:0000313" key="3">
    <source>
        <dbReference type="EMBL" id="KIW08799.1"/>
    </source>
</evidence>
<sequence>MNEKAELARQINLDPHADSDSDSDFEEREEIFTPRTSINGTVTSDLPPTYEESEALARSRTEQQTARGIENHSDITVYRTEIPPDPPIQVVRPSSEEKQSSSPHSPGPSASALLNAALRFTENPPPTAERPGLRSPVAVPSFAGNSPPAKFARFYSPALYPQSITDGEFIEFIDGLNSLSIASGFSASTYHSRSSLTASEVPRDEEALQGDDLVSAYIALSNSHFFNPRGLQVQLADLSELADILNISNAAIRKAVITEVLRMSKASIEVPAAANGAAHEAAGALVPYIEPLITAVPEPKKNQEALLAVASRFAALDIAARDMSAPELARENTSASSSSGTVPPRTKSWGEWGSDIGKFWEDMSEKQSQFWTQWGEEKGRKWGRWGEEFGRRVEQMASGPPAWLAGSTSRACLSHAGACNGAPWGRGASMSPFDMRAGHWPGHGGHRGGWGARTRSFPWTPPGVSLPFQMPSHHGPHHMPPPPSPGGPPITPFPPQPPMVPGSVPHMPPHPPVPPMPGAFPTPLAPFTHPNAQSKENNANQPTRREDGSGRTKDADEHDDDDDDDDFADVADTLSLSSFSSSSSSDSEKTFVHDDGVHSEHEAIFAQKAEAIEKMAAEARAKNQKSASEIELERSRAMMELEHEYSRREMRANHRAQKRELKKDIHAWKKSLKKEFKASKSMDKAQRKEWKRTRKGEWKAFKAQLKEQHRAMKEERRAKKREIKELARAAKREGKKKDWENKRAGWDERRREWEERRAGGRRRGGRRGGDSGLRGGSRGFGGSAETLDEDVETQARQMLWIVVTRLEQ</sequence>
<dbReference type="HOGENOM" id="CLU_348899_0_0_1"/>
<keyword evidence="4" id="KW-1185">Reference proteome</keyword>
<dbReference type="VEuPathDB" id="FungiDB:PV09_00733"/>
<feature type="region of interest" description="Disordered" evidence="2">
    <location>
        <begin position="327"/>
        <end position="348"/>
    </location>
</feature>
<evidence type="ECO:0000313" key="4">
    <source>
        <dbReference type="Proteomes" id="UP000053259"/>
    </source>
</evidence>
<name>A0A0D2BBP7_9PEZI</name>
<dbReference type="AlphaFoldDB" id="A0A0D2BBP7"/>
<dbReference type="InterPro" id="IPR053221">
    <property type="entry name" value="Burnettramic_acid_biosynth"/>
</dbReference>
<feature type="compositionally biased region" description="Low complexity" evidence="2">
    <location>
        <begin position="100"/>
        <end position="111"/>
    </location>
</feature>
<accession>A0A0D2BBP7</accession>
<feature type="compositionally biased region" description="Gly residues" evidence="2">
    <location>
        <begin position="770"/>
        <end position="782"/>
    </location>
</feature>
<feature type="compositionally biased region" description="Acidic residues" evidence="2">
    <location>
        <begin position="557"/>
        <end position="569"/>
    </location>
</feature>
<dbReference type="Proteomes" id="UP000053259">
    <property type="component" value="Unassembled WGS sequence"/>
</dbReference>
<dbReference type="PANTHER" id="PTHR38887:SF1">
    <property type="entry name" value="RAS MODIFICATION PROTEIN ERF4"/>
    <property type="match status" value="1"/>
</dbReference>
<gene>
    <name evidence="3" type="ORF">PV09_00733</name>
</gene>
<feature type="compositionally biased region" description="Polar residues" evidence="2">
    <location>
        <begin position="331"/>
        <end position="341"/>
    </location>
</feature>
<dbReference type="RefSeq" id="XP_016218668.1">
    <property type="nucleotide sequence ID" value="XM_016353515.1"/>
</dbReference>
<feature type="region of interest" description="Disordered" evidence="2">
    <location>
        <begin position="462"/>
        <end position="569"/>
    </location>
</feature>
<feature type="compositionally biased region" description="Basic and acidic residues" evidence="2">
    <location>
        <begin position="675"/>
        <end position="688"/>
    </location>
</feature>
<organism evidence="3 4">
    <name type="scientific">Verruconis gallopava</name>
    <dbReference type="NCBI Taxonomy" id="253628"/>
    <lineage>
        <taxon>Eukaryota</taxon>
        <taxon>Fungi</taxon>
        <taxon>Dikarya</taxon>
        <taxon>Ascomycota</taxon>
        <taxon>Pezizomycotina</taxon>
        <taxon>Dothideomycetes</taxon>
        <taxon>Pleosporomycetidae</taxon>
        <taxon>Venturiales</taxon>
        <taxon>Sympoventuriaceae</taxon>
        <taxon>Verruconis</taxon>
    </lineage>
</organism>
<proteinExistence type="predicted"/>
<evidence type="ECO:0000256" key="1">
    <source>
        <dbReference type="SAM" id="Coils"/>
    </source>
</evidence>
<evidence type="ECO:0000256" key="2">
    <source>
        <dbReference type="SAM" id="MobiDB-lite"/>
    </source>
</evidence>
<feature type="compositionally biased region" description="Basic and acidic residues" evidence="2">
    <location>
        <begin position="543"/>
        <end position="556"/>
    </location>
</feature>
<dbReference type="InParanoid" id="A0A0D2BBP7"/>
<feature type="compositionally biased region" description="Acidic residues" evidence="2">
    <location>
        <begin position="20"/>
        <end position="29"/>
    </location>
</feature>